<evidence type="ECO:0000256" key="1">
    <source>
        <dbReference type="SAM" id="Coils"/>
    </source>
</evidence>
<feature type="compositionally biased region" description="Low complexity" evidence="2">
    <location>
        <begin position="1"/>
        <end position="10"/>
    </location>
</feature>
<feature type="compositionally biased region" description="Basic and acidic residues" evidence="2">
    <location>
        <begin position="11"/>
        <end position="21"/>
    </location>
</feature>
<dbReference type="Gene3D" id="1.20.120.20">
    <property type="entry name" value="Apolipoprotein"/>
    <property type="match status" value="1"/>
</dbReference>
<feature type="region of interest" description="Disordered" evidence="2">
    <location>
        <begin position="92"/>
        <end position="116"/>
    </location>
</feature>
<protein>
    <submittedName>
        <fullName evidence="3">Uncharacterized protein</fullName>
    </submittedName>
</protein>
<evidence type="ECO:0000256" key="2">
    <source>
        <dbReference type="SAM" id="MobiDB-lite"/>
    </source>
</evidence>
<proteinExistence type="predicted"/>
<dbReference type="Proteomes" id="UP000280861">
    <property type="component" value="Unassembled WGS sequence"/>
</dbReference>
<name>A0A3P5XTA1_9MICC</name>
<feature type="compositionally biased region" description="Basic and acidic residues" evidence="2">
    <location>
        <begin position="96"/>
        <end position="113"/>
    </location>
</feature>
<dbReference type="RefSeq" id="WP_124093121.1">
    <property type="nucleotide sequence ID" value="NZ_CBCRYA010000011.1"/>
</dbReference>
<feature type="compositionally biased region" description="Basic and acidic residues" evidence="2">
    <location>
        <begin position="33"/>
        <end position="55"/>
    </location>
</feature>
<dbReference type="EMBL" id="UXAU01000040">
    <property type="protein sequence ID" value="VDC32267.1"/>
    <property type="molecule type" value="Genomic_DNA"/>
</dbReference>
<reference evidence="3 4" key="1">
    <citation type="submission" date="2018-11" db="EMBL/GenBank/DDBJ databases">
        <authorList>
            <person name="Criscuolo A."/>
        </authorList>
    </citation>
    <scope>NUCLEOTIDE SEQUENCE [LARGE SCALE GENOMIC DNA]</scope>
    <source>
        <strain evidence="3">AT11b</strain>
    </source>
</reference>
<keyword evidence="4" id="KW-1185">Reference proteome</keyword>
<evidence type="ECO:0000313" key="4">
    <source>
        <dbReference type="Proteomes" id="UP000280861"/>
    </source>
</evidence>
<organism evidence="3 4">
    <name type="scientific">Arthrobacter ulcerisalmonis</name>
    <dbReference type="NCBI Taxonomy" id="2483813"/>
    <lineage>
        <taxon>Bacteria</taxon>
        <taxon>Bacillati</taxon>
        <taxon>Actinomycetota</taxon>
        <taxon>Actinomycetes</taxon>
        <taxon>Micrococcales</taxon>
        <taxon>Micrococcaceae</taxon>
        <taxon>Arthrobacter</taxon>
    </lineage>
</organism>
<evidence type="ECO:0000313" key="3">
    <source>
        <dbReference type="EMBL" id="VDC32267.1"/>
    </source>
</evidence>
<feature type="coiled-coil region" evidence="1">
    <location>
        <begin position="336"/>
        <end position="370"/>
    </location>
</feature>
<sequence length="537" mass="57610">MPSGKPIEIPIKIDADADKGADQITDALENIEDSLKDVEKTGDKTSKSLSDDMEKAAKNIESDMDDAAKKIDRDLTKALADVDAKADSVGKSIGKSVKDGTDKAGEGMEELKGESASTAKEAAASFGSIEDVADGLQEVLANAFVGFGPAGAAAGLIAAAGLGLAITAAQELAEANNEATEKVAELAREFYEAGGKIDDADLAGKIMDMAFAVVKEDNWLTPWADESETNIERVKKAIGSNKDLAKQIFEGFGGDSDKAQDSLKKLDEALARDREELKKNQTQLAGGSVLYNDDGKAIKARVDAGQELRDALEEETKNNGRAADANAYYTDAMGESAEAVEKHTQYEEDLKNAQQERLDATRELEGAQRSAIDSELDYMDSVDGLNEKFTQNGATLDINTSKGRENQRAVMDQADSIRQLAEDQLAAGGNVTDVTAKFNAQKDTLINQVLPAFNSNRDAAQKFIDTILKTPPVVKTEVQLNKTDAEQKLFELQKGRTIPVTLQPDGTSMDKYFWSQQGRKIFVDVAPRGGGQAIALP</sequence>
<gene>
    <name evidence="3" type="ORF">PSET11_03034</name>
</gene>
<feature type="region of interest" description="Disordered" evidence="2">
    <location>
        <begin position="1"/>
        <end position="55"/>
    </location>
</feature>
<feature type="coiled-coil region" evidence="1">
    <location>
        <begin position="256"/>
        <end position="283"/>
    </location>
</feature>
<dbReference type="AlphaFoldDB" id="A0A3P5XTA1"/>
<keyword evidence="1" id="KW-0175">Coiled coil</keyword>
<accession>A0A3P5XTA1</accession>
<dbReference type="OrthoDB" id="4930233at2"/>